<accession>A0A8H7APF1</accession>
<reference evidence="2" key="1">
    <citation type="submission" date="2020-02" db="EMBL/GenBank/DDBJ databases">
        <authorList>
            <person name="Palmer J.M."/>
        </authorList>
    </citation>
    <scope>NUCLEOTIDE SEQUENCE</scope>
    <source>
        <strain evidence="2">EPUS1.4</strain>
        <tissue evidence="2">Thallus</tissue>
    </source>
</reference>
<comment type="caution">
    <text evidence="2">The sequence shown here is derived from an EMBL/GenBank/DDBJ whole genome shotgun (WGS) entry which is preliminary data.</text>
</comment>
<feature type="region of interest" description="Disordered" evidence="1">
    <location>
        <begin position="611"/>
        <end position="689"/>
    </location>
</feature>
<gene>
    <name evidence="2" type="ORF">GJ744_006032</name>
</gene>
<evidence type="ECO:0000313" key="3">
    <source>
        <dbReference type="Proteomes" id="UP000606974"/>
    </source>
</evidence>
<feature type="region of interest" description="Disordered" evidence="1">
    <location>
        <begin position="258"/>
        <end position="290"/>
    </location>
</feature>
<evidence type="ECO:0000256" key="1">
    <source>
        <dbReference type="SAM" id="MobiDB-lite"/>
    </source>
</evidence>
<feature type="region of interest" description="Disordered" evidence="1">
    <location>
        <begin position="163"/>
        <end position="219"/>
    </location>
</feature>
<dbReference type="OrthoDB" id="3363286at2759"/>
<sequence length="1021" mass="111805">MAGRTLQLLPRDGHHRTFIAYSATLKHGPRHKKKNKGGSADEDPFAILEEAARRTTTPQVIDPATSFRPKPPPNQTMQQDQEHFPTLGKKASKKAQGKQAARVPSKTKKQMEDEEAAAFLEEATKRVTSQSAPAQTIATVEAQNNLQSAPQSGVNVRHGVVASIPSRTPSQIREGQPAVFEDETSRVTRPQMPEQSKVPAQTQWISPQSRQTQEGEEKEKDAFLKEIREHVKYKEMSDLLTASVQTPQLLTPALWNRKKTGEEEATSRANHGGLSELRGSPAKSPKGMAGSKQTSMEALSRKVDSSAKLGAQTAAGFSRATVAADGKGFPSHLTNNRSGEELQSWYKEAVERVMSHERRSEMATSQRDPYSNLQQPAKRKMPHPREPWVFRASRRTISTTASKIETTGGKPQHTAGPMESPSSAGSGTKMVEPMGHEAAADNSLGAEAHSSSSSLQKNTHLPSVFPEESNPSPVLIDSKRSSGLLSSLEREELSSLLSSLKARDTEKQYPKPKADVEAFSKSIPISPYQRSQANKHPMKARAKAEAKQRLLDNPWALLLASPVRMCHATGVRLPKKLMVGWNYVRSPKDDQIYLMPEELANLSQLGAGGSNNSLSDKFSGEGRHQRTLGGDPTVPADVTQPTVANVSAPSTWSGNGLDEKRQGHGSENSIVAQTTSESPKPNPTISPARVHMRPSSILLRELTQRMRGTGEYANKTRSGTVNRLVPNRWTEQARKFEKSAEARIPQAGFLTRQEMQNVQWHPNIENVMLSLLQSRVLKALEVTAMMNTHQTGIHRRIIPLPSVGSGTSDERSTMVTSPGIKQAVLLWLGNEESSRSTSPDSESNTHRSSHAPPAAPSTSASSVLRFVPHSDNNKVVTSPSGDARGEPDHVFIPIWTHGSTAHATSQSDRTVQNPYVPSTISLELYNATNNHSPTDMPVTYSLPAFDLHTLLGESSTTKLHTLSQSNPAIADAFGLNRQNKASGWVMVKGGYGAKGYKKLVQEVWRLWLFVGGRRLEENREE</sequence>
<protein>
    <submittedName>
        <fullName evidence="2">Uncharacterized protein</fullName>
    </submittedName>
</protein>
<dbReference type="EMBL" id="JAACFV010000027">
    <property type="protein sequence ID" value="KAF7510666.1"/>
    <property type="molecule type" value="Genomic_DNA"/>
</dbReference>
<dbReference type="AlphaFoldDB" id="A0A8H7APF1"/>
<dbReference type="Proteomes" id="UP000606974">
    <property type="component" value="Unassembled WGS sequence"/>
</dbReference>
<feature type="compositionally biased region" description="Low complexity" evidence="1">
    <location>
        <begin position="850"/>
        <end position="861"/>
    </location>
</feature>
<feature type="region of interest" description="Disordered" evidence="1">
    <location>
        <begin position="830"/>
        <end position="861"/>
    </location>
</feature>
<feature type="compositionally biased region" description="Polar residues" evidence="1">
    <location>
        <begin position="639"/>
        <end position="654"/>
    </location>
</feature>
<keyword evidence="3" id="KW-1185">Reference proteome</keyword>
<feature type="compositionally biased region" description="Polar residues" evidence="1">
    <location>
        <begin position="665"/>
        <end position="685"/>
    </location>
</feature>
<feature type="compositionally biased region" description="Polar residues" evidence="1">
    <location>
        <begin position="198"/>
        <end position="212"/>
    </location>
</feature>
<name>A0A8H7APF1_9EURO</name>
<feature type="region of interest" description="Disordered" evidence="1">
    <location>
        <begin position="443"/>
        <end position="478"/>
    </location>
</feature>
<organism evidence="2 3">
    <name type="scientific">Endocarpon pusillum</name>
    <dbReference type="NCBI Taxonomy" id="364733"/>
    <lineage>
        <taxon>Eukaryota</taxon>
        <taxon>Fungi</taxon>
        <taxon>Dikarya</taxon>
        <taxon>Ascomycota</taxon>
        <taxon>Pezizomycotina</taxon>
        <taxon>Eurotiomycetes</taxon>
        <taxon>Chaetothyriomycetidae</taxon>
        <taxon>Verrucariales</taxon>
        <taxon>Verrucariaceae</taxon>
        <taxon>Endocarpon</taxon>
    </lineage>
</organism>
<feature type="region of interest" description="Disordered" evidence="1">
    <location>
        <begin position="25"/>
        <end position="113"/>
    </location>
</feature>
<feature type="compositionally biased region" description="Polar residues" evidence="1">
    <location>
        <begin position="395"/>
        <end position="405"/>
    </location>
</feature>
<feature type="compositionally biased region" description="Polar residues" evidence="1">
    <location>
        <begin position="362"/>
        <end position="375"/>
    </location>
</feature>
<proteinExistence type="predicted"/>
<feature type="compositionally biased region" description="Basic residues" evidence="1">
    <location>
        <begin position="27"/>
        <end position="36"/>
    </location>
</feature>
<evidence type="ECO:0000313" key="2">
    <source>
        <dbReference type="EMBL" id="KAF7510666.1"/>
    </source>
</evidence>
<feature type="region of interest" description="Disordered" evidence="1">
    <location>
        <begin position="356"/>
        <end position="430"/>
    </location>
</feature>